<dbReference type="Bgee" id="ENSMUSG00000025899">
    <property type="expression patterns" value="Expressed in manus and 230 other cell types or tissues"/>
</dbReference>
<dbReference type="Proteomes" id="UP000000589">
    <property type="component" value="Chromosome 9"/>
</dbReference>
<keyword evidence="4" id="KW-1185">Reference proteome</keyword>
<dbReference type="GO" id="GO:0016706">
    <property type="term" value="F:2-oxoglutarate-dependent dioxygenase activity"/>
    <property type="evidence" value="ECO:0007669"/>
    <property type="project" value="InterPro"/>
</dbReference>
<evidence type="ECO:0000313" key="4">
    <source>
        <dbReference type="Proteomes" id="UP000000589"/>
    </source>
</evidence>
<dbReference type="MGI" id="MGI:1914917">
    <property type="gene designation" value="Alkbh8"/>
</dbReference>
<dbReference type="InterPro" id="IPR015095">
    <property type="entry name" value="AlkB_hom8_N"/>
</dbReference>
<dbReference type="VEuPathDB" id="HostDB:ENSMUSG00000025899"/>
<protein>
    <submittedName>
        <fullName evidence="2">AlkB homolog 8, tRNA methyltransferase</fullName>
    </submittedName>
</protein>
<gene>
    <name evidence="2 3" type="primary">Alkbh8</name>
</gene>
<reference evidence="2" key="4">
    <citation type="submission" date="2025-09" db="UniProtKB">
        <authorList>
            <consortium name="Ensembl"/>
        </authorList>
    </citation>
    <scope>IDENTIFICATION</scope>
    <source>
        <strain evidence="2">C57BL/6J</strain>
    </source>
</reference>
<sequence length="60" mass="7098">MNINHKGVLKLTKMEKKFLRKQSKARHVLLKHEGIQAVSYPTQHNGKTWALKPYLQASWW</sequence>
<dbReference type="AGR" id="MGI:1914917"/>
<dbReference type="AlphaFoldDB" id="A0A1D5RLF6"/>
<dbReference type="Antibodypedia" id="18165">
    <property type="antibodies" value="147 antibodies from 25 providers"/>
</dbReference>
<organism evidence="2 4">
    <name type="scientific">Mus musculus</name>
    <name type="common">Mouse</name>
    <dbReference type="NCBI Taxonomy" id="10090"/>
    <lineage>
        <taxon>Eukaryota</taxon>
        <taxon>Metazoa</taxon>
        <taxon>Chordata</taxon>
        <taxon>Craniata</taxon>
        <taxon>Vertebrata</taxon>
        <taxon>Euteleostomi</taxon>
        <taxon>Mammalia</taxon>
        <taxon>Eutheria</taxon>
        <taxon>Euarchontoglires</taxon>
        <taxon>Glires</taxon>
        <taxon>Rodentia</taxon>
        <taxon>Myomorpha</taxon>
        <taxon>Muroidea</taxon>
        <taxon>Muridae</taxon>
        <taxon>Murinae</taxon>
        <taxon>Mus</taxon>
        <taxon>Mus</taxon>
    </lineage>
</organism>
<dbReference type="GeneTree" id="ENSGT00940000158563"/>
<reference evidence="2 4" key="1">
    <citation type="journal article" date="2009" name="PLoS Biol.">
        <title>Lineage-specific biology revealed by a finished genome assembly of the mouse.</title>
        <authorList>
            <consortium name="Mouse Genome Sequencing Consortium"/>
            <person name="Church D.M."/>
            <person name="Goodstadt L."/>
            <person name="Hillier L.W."/>
            <person name="Zody M.C."/>
            <person name="Goldstein S."/>
            <person name="She X."/>
            <person name="Bult C.J."/>
            <person name="Agarwala R."/>
            <person name="Cherry J.L."/>
            <person name="DiCuccio M."/>
            <person name="Hlavina W."/>
            <person name="Kapustin Y."/>
            <person name="Meric P."/>
            <person name="Maglott D."/>
            <person name="Birtle Z."/>
            <person name="Marques A.C."/>
            <person name="Graves T."/>
            <person name="Zhou S."/>
            <person name="Teague B."/>
            <person name="Potamousis K."/>
            <person name="Churas C."/>
            <person name="Place M."/>
            <person name="Herschleb J."/>
            <person name="Runnheim R."/>
            <person name="Forrest D."/>
            <person name="Amos-Landgraf J."/>
            <person name="Schwartz D.C."/>
            <person name="Cheng Z."/>
            <person name="Lindblad-Toh K."/>
            <person name="Eichler E.E."/>
            <person name="Ponting C.P."/>
        </authorList>
    </citation>
    <scope>NUCLEOTIDE SEQUENCE [LARGE SCALE GENOMIC DNA]</scope>
    <source>
        <strain evidence="2 4">C57BL/6J</strain>
    </source>
</reference>
<reference evidence="2 4" key="2">
    <citation type="journal article" date="2011" name="PLoS Biol.">
        <title>Modernizing reference genome assemblies.</title>
        <authorList>
            <person name="Church D.M."/>
            <person name="Schneider V.A."/>
            <person name="Graves T."/>
            <person name="Auger K."/>
            <person name="Cunningham F."/>
            <person name="Bouk N."/>
            <person name="Chen H.C."/>
            <person name="Agarwala R."/>
            <person name="McLaren W.M."/>
            <person name="Ritchie G.R."/>
            <person name="Albracht D."/>
            <person name="Kremitzki M."/>
            <person name="Rock S."/>
            <person name="Kotkiewicz H."/>
            <person name="Kremitzki C."/>
            <person name="Wollam A."/>
            <person name="Trani L."/>
            <person name="Fulton L."/>
            <person name="Fulton R."/>
            <person name="Matthews L."/>
            <person name="Whitehead S."/>
            <person name="Chow W."/>
            <person name="Torrance J."/>
            <person name="Dunn M."/>
            <person name="Harden G."/>
            <person name="Threadgold G."/>
            <person name="Wood J."/>
            <person name="Collins J."/>
            <person name="Heath P."/>
            <person name="Griffiths G."/>
            <person name="Pelan S."/>
            <person name="Grafham D."/>
            <person name="Eichler E.E."/>
            <person name="Weinstock G."/>
            <person name="Mardis E.R."/>
            <person name="Wilson R.K."/>
            <person name="Howe K."/>
            <person name="Flicek P."/>
            <person name="Hubbard T."/>
        </authorList>
    </citation>
    <scope>NUCLEOTIDE SEQUENCE [LARGE SCALE GENOMIC DNA]</scope>
    <source>
        <strain evidence="2 4">C57BL/6J</strain>
    </source>
</reference>
<evidence type="ECO:0000259" key="1">
    <source>
        <dbReference type="Pfam" id="PF09004"/>
    </source>
</evidence>
<accession>A0A1D5RLF6</accession>
<feature type="domain" description="Alkylated DNA repair protein AlkB homologue 8 N-terminal" evidence="1">
    <location>
        <begin position="1"/>
        <end position="37"/>
    </location>
</feature>
<dbReference type="GO" id="GO:0008168">
    <property type="term" value="F:methyltransferase activity"/>
    <property type="evidence" value="ECO:0007669"/>
    <property type="project" value="InterPro"/>
</dbReference>
<reference evidence="2" key="3">
    <citation type="submission" date="2025-08" db="UniProtKB">
        <authorList>
            <consortium name="Ensembl"/>
        </authorList>
    </citation>
    <scope>IDENTIFICATION</scope>
    <source>
        <strain evidence="2">C57BL/6J</strain>
    </source>
</reference>
<dbReference type="Ensembl" id="ENSMUST00000212817.2">
    <property type="protein sequence ID" value="ENSMUSP00000148347.2"/>
    <property type="gene ID" value="ENSMUSG00000025899.15"/>
</dbReference>
<evidence type="ECO:0000313" key="3">
    <source>
        <dbReference type="MGI" id="MGI:1914917"/>
    </source>
</evidence>
<evidence type="ECO:0000313" key="2">
    <source>
        <dbReference type="Ensembl" id="ENSMUSP00000148347.2"/>
    </source>
</evidence>
<proteinExistence type="predicted"/>
<name>A0A1D5RLF6_MOUSE</name>
<dbReference type="Pfam" id="PF09004">
    <property type="entry name" value="ALKBH8_N"/>
    <property type="match status" value="1"/>
</dbReference>
<dbReference type="ExpressionAtlas" id="A0A1D5RLF6">
    <property type="expression patterns" value="baseline and differential"/>
</dbReference>